<organism evidence="1 2">
    <name type="scientific">Solemya velesiana gill symbiont</name>
    <dbReference type="NCBI Taxonomy" id="1918948"/>
    <lineage>
        <taxon>Bacteria</taxon>
        <taxon>Pseudomonadati</taxon>
        <taxon>Pseudomonadota</taxon>
        <taxon>Gammaproteobacteria</taxon>
        <taxon>sulfur-oxidizing symbionts</taxon>
    </lineage>
</organism>
<accession>A0A1T2KTR0</accession>
<protein>
    <submittedName>
        <fullName evidence="1">Uncharacterized protein</fullName>
    </submittedName>
</protein>
<proteinExistence type="predicted"/>
<dbReference type="Proteomes" id="UP000190896">
    <property type="component" value="Unassembled WGS sequence"/>
</dbReference>
<evidence type="ECO:0000313" key="2">
    <source>
        <dbReference type="Proteomes" id="UP000190896"/>
    </source>
</evidence>
<dbReference type="RefSeq" id="WP_078487624.1">
    <property type="nucleotide sequence ID" value="NZ_MPRJ01000054.1"/>
</dbReference>
<sequence>MQGALIISINDHPDIRRAFDGLHIKEVGITYTVGGGAGSEARELIIWNDQCQNRQIPNGNLDLF</sequence>
<name>A0A1T2KTR0_9GAMM</name>
<reference evidence="1 2" key="1">
    <citation type="submission" date="2016-11" db="EMBL/GenBank/DDBJ databases">
        <title>Mixed transmission modes and dynamic genome evolution in an obligate animal-bacterial symbiosis.</title>
        <authorList>
            <person name="Russell S.L."/>
            <person name="Corbett-Detig R.B."/>
            <person name="Cavanaugh C.M."/>
        </authorList>
    </citation>
    <scope>NUCLEOTIDE SEQUENCE [LARGE SCALE GENOMIC DNA]</scope>
    <source>
        <strain evidence="1">Se-Cadez</strain>
    </source>
</reference>
<dbReference type="EMBL" id="MPRJ01000054">
    <property type="protein sequence ID" value="OOZ36106.1"/>
    <property type="molecule type" value="Genomic_DNA"/>
</dbReference>
<dbReference type="OrthoDB" id="9805629at2"/>
<evidence type="ECO:0000313" key="1">
    <source>
        <dbReference type="EMBL" id="OOZ36106.1"/>
    </source>
</evidence>
<comment type="caution">
    <text evidence="1">The sequence shown here is derived from an EMBL/GenBank/DDBJ whole genome shotgun (WGS) entry which is preliminary data.</text>
</comment>
<dbReference type="AlphaFoldDB" id="A0A1T2KTR0"/>
<keyword evidence="2" id="KW-1185">Reference proteome</keyword>
<gene>
    <name evidence="1" type="ORF">BOW51_08660</name>
</gene>